<comment type="caution">
    <text evidence="1">The sequence shown here is derived from an EMBL/GenBank/DDBJ whole genome shotgun (WGS) entry which is preliminary data.</text>
</comment>
<dbReference type="AlphaFoldDB" id="A0A9W8HN88"/>
<dbReference type="EMBL" id="JANBUO010002508">
    <property type="protein sequence ID" value="KAJ2794517.1"/>
    <property type="molecule type" value="Genomic_DNA"/>
</dbReference>
<proteinExistence type="predicted"/>
<evidence type="ECO:0000313" key="1">
    <source>
        <dbReference type="EMBL" id="KAJ2794517.1"/>
    </source>
</evidence>
<name>A0A9W8HN88_9FUNG</name>
<reference evidence="1" key="1">
    <citation type="submission" date="2022-07" db="EMBL/GenBank/DDBJ databases">
        <title>Phylogenomic reconstructions and comparative analyses of Kickxellomycotina fungi.</title>
        <authorList>
            <person name="Reynolds N.K."/>
            <person name="Stajich J.E."/>
            <person name="Barry K."/>
            <person name="Grigoriev I.V."/>
            <person name="Crous P."/>
            <person name="Smith M.E."/>
        </authorList>
    </citation>
    <scope>NUCLEOTIDE SEQUENCE</scope>
    <source>
        <strain evidence="1">NRRL 1565</strain>
    </source>
</reference>
<accession>A0A9W8HN88</accession>
<keyword evidence="2" id="KW-1185">Reference proteome</keyword>
<dbReference type="Proteomes" id="UP001140094">
    <property type="component" value="Unassembled WGS sequence"/>
</dbReference>
<evidence type="ECO:0000313" key="2">
    <source>
        <dbReference type="Proteomes" id="UP001140094"/>
    </source>
</evidence>
<dbReference type="InterPro" id="IPR023213">
    <property type="entry name" value="CAT-like_dom_sf"/>
</dbReference>
<gene>
    <name evidence="1" type="ORF">H4R20_006198</name>
</gene>
<dbReference type="OrthoDB" id="1862401at2759"/>
<dbReference type="Gene3D" id="3.30.559.10">
    <property type="entry name" value="Chloramphenicol acetyltransferase-like domain"/>
    <property type="match status" value="1"/>
</dbReference>
<sequence>MRVLRTPAEYPSDSTDAEVHGNVAAQIAQAISEIDSALLGEFYDTVTTHPKAYANLTAYMGTQPTALSVIDERHYETDGVDFGDGSPAWISGLPRHIPNFIALFTAPERVGGGSYVYASLKPANAEAVFRDQFFTTHADLLF</sequence>
<organism evidence="1 2">
    <name type="scientific">Coemansia guatemalensis</name>
    <dbReference type="NCBI Taxonomy" id="2761395"/>
    <lineage>
        <taxon>Eukaryota</taxon>
        <taxon>Fungi</taxon>
        <taxon>Fungi incertae sedis</taxon>
        <taxon>Zoopagomycota</taxon>
        <taxon>Kickxellomycotina</taxon>
        <taxon>Kickxellomycetes</taxon>
        <taxon>Kickxellales</taxon>
        <taxon>Kickxellaceae</taxon>
        <taxon>Coemansia</taxon>
    </lineage>
</organism>
<protein>
    <submittedName>
        <fullName evidence="1">Uncharacterized protein</fullName>
    </submittedName>
</protein>